<feature type="transmembrane region" description="Helical" evidence="6">
    <location>
        <begin position="184"/>
        <end position="204"/>
    </location>
</feature>
<evidence type="ECO:0000256" key="2">
    <source>
        <dbReference type="ARBA" id="ARBA00022692"/>
    </source>
</evidence>
<feature type="transmembrane region" description="Helical" evidence="6">
    <location>
        <begin position="211"/>
        <end position="232"/>
    </location>
</feature>
<dbReference type="GO" id="GO:0015095">
    <property type="term" value="F:magnesium ion transmembrane transporter activity"/>
    <property type="evidence" value="ECO:0007669"/>
    <property type="project" value="InterPro"/>
</dbReference>
<organism evidence="7 8">
    <name type="scientific">Meripilus lineatus</name>
    <dbReference type="NCBI Taxonomy" id="2056292"/>
    <lineage>
        <taxon>Eukaryota</taxon>
        <taxon>Fungi</taxon>
        <taxon>Dikarya</taxon>
        <taxon>Basidiomycota</taxon>
        <taxon>Agaricomycotina</taxon>
        <taxon>Agaricomycetes</taxon>
        <taxon>Polyporales</taxon>
        <taxon>Meripilaceae</taxon>
        <taxon>Meripilus</taxon>
    </lineage>
</organism>
<dbReference type="AlphaFoldDB" id="A0AAD5YGI1"/>
<accession>A0AAD5YGI1</accession>
<evidence type="ECO:0000256" key="3">
    <source>
        <dbReference type="ARBA" id="ARBA00022989"/>
    </source>
</evidence>
<feature type="region of interest" description="Disordered" evidence="5">
    <location>
        <begin position="546"/>
        <end position="565"/>
    </location>
</feature>
<keyword evidence="2 6" id="KW-0812">Transmembrane</keyword>
<feature type="transmembrane region" description="Helical" evidence="6">
    <location>
        <begin position="461"/>
        <end position="479"/>
    </location>
</feature>
<gene>
    <name evidence="7" type="ORF">NLI96_g5897</name>
</gene>
<dbReference type="InterPro" id="IPR008521">
    <property type="entry name" value="Mg_trans_NIPA"/>
</dbReference>
<dbReference type="InterPro" id="IPR037185">
    <property type="entry name" value="EmrE-like"/>
</dbReference>
<evidence type="ECO:0000256" key="4">
    <source>
        <dbReference type="ARBA" id="ARBA00023136"/>
    </source>
</evidence>
<feature type="transmembrane region" description="Helical" evidence="6">
    <location>
        <begin position="397"/>
        <end position="416"/>
    </location>
</feature>
<dbReference type="PANTHER" id="PTHR12570">
    <property type="match status" value="1"/>
</dbReference>
<feature type="region of interest" description="Disordered" evidence="5">
    <location>
        <begin position="639"/>
        <end position="753"/>
    </location>
</feature>
<keyword evidence="4 6" id="KW-0472">Membrane</keyword>
<keyword evidence="8" id="KW-1185">Reference proteome</keyword>
<evidence type="ECO:0000313" key="8">
    <source>
        <dbReference type="Proteomes" id="UP001212997"/>
    </source>
</evidence>
<feature type="transmembrane region" description="Helical" evidence="6">
    <location>
        <begin position="157"/>
        <end position="178"/>
    </location>
</feature>
<evidence type="ECO:0000313" key="7">
    <source>
        <dbReference type="EMBL" id="KAJ3484054.1"/>
    </source>
</evidence>
<feature type="transmembrane region" description="Helical" evidence="6">
    <location>
        <begin position="111"/>
        <end position="133"/>
    </location>
</feature>
<sequence>MFPIWIPFSDRPLLFDLSYGCWEASTLREDVQNKQIEEFRGEFATQTGLSGKWLMLVVISRNGVGECRWDCFQGGATQQMERRHIRLEEEDRVRCQPEAWCRIDFDADTHISIPVGITIGLLASFVQSLGLTIQRKSHVQNQSLPEDQRKVEHRRPLWLLGFGIFISSNLFGSIVQIASLPVVILAPLGAVSLLWNAFFARILLGDAFSSWMVLGTLLVAGGAILIAVFGIVPEPTRSLEDLLILFSRPTFVLYFSLLGVFVVLSLIATHIADYTYSRQLGTPCATPPLSPRLSANATLLTNATNPAATIEATTLISTERTPLLDRKPSRSPSPSPTASVASSSSSLLPNASRGLVFVAMSYASFSGIISGMCLLFAKSGVELLVLTIGGRNQFWRWEAWVLVLGLIICALLQLWYMHKGLVLANPTLVCPLAFCFYNLSSIINGLVYFDQVSALSTTQLLLVSLGIVVLLAGVWIVSFPPSGGIKVGVGKWDEAEEQAEPLEVFEDEPLPMISQPRPSVEEVIDLSIVRVPDDIEQQRMHASLHVETQHQPPPHLRSHTDPLHAHPLHQSMHEHAMSPPTSPHSSKRPRTTSATSPPGGSHQMHRQSFSGYAYPLPPGAAPGTLTGFSIGLSPVSPGFALVPRERSRRRRTTTGPGVGEGENPSETTRFRGHPMKRSVSVGDVSTAGTERHVDSDDDEAGEEDRLLGDEEERGRREGYGGAGSSHGHPGKSEGRPSKSRWKWLRSVFTTKRR</sequence>
<feature type="transmembrane region" description="Helical" evidence="6">
    <location>
        <begin position="252"/>
        <end position="272"/>
    </location>
</feature>
<evidence type="ECO:0000256" key="5">
    <source>
        <dbReference type="SAM" id="MobiDB-lite"/>
    </source>
</evidence>
<evidence type="ECO:0000256" key="1">
    <source>
        <dbReference type="ARBA" id="ARBA00004141"/>
    </source>
</evidence>
<dbReference type="PANTHER" id="PTHR12570:SF86">
    <property type="entry name" value="ADR321CP"/>
    <property type="match status" value="1"/>
</dbReference>
<comment type="caution">
    <text evidence="7">The sequence shown here is derived from an EMBL/GenBank/DDBJ whole genome shotgun (WGS) entry which is preliminary data.</text>
</comment>
<dbReference type="Pfam" id="PF05653">
    <property type="entry name" value="Mg_trans_NIPA"/>
    <property type="match status" value="2"/>
</dbReference>
<comment type="subcellular location">
    <subcellularLocation>
        <location evidence="1">Membrane</location>
        <topology evidence="1">Multi-pass membrane protein</topology>
    </subcellularLocation>
</comment>
<feature type="region of interest" description="Disordered" evidence="5">
    <location>
        <begin position="571"/>
        <end position="615"/>
    </location>
</feature>
<dbReference type="SUPFAM" id="SSF103481">
    <property type="entry name" value="Multidrug resistance efflux transporter EmrE"/>
    <property type="match status" value="1"/>
</dbReference>
<feature type="compositionally biased region" description="Low complexity" evidence="5">
    <location>
        <begin position="330"/>
        <end position="347"/>
    </location>
</feature>
<feature type="transmembrane region" description="Helical" evidence="6">
    <location>
        <begin position="355"/>
        <end position="377"/>
    </location>
</feature>
<dbReference type="Proteomes" id="UP001212997">
    <property type="component" value="Unassembled WGS sequence"/>
</dbReference>
<feature type="transmembrane region" description="Helical" evidence="6">
    <location>
        <begin position="428"/>
        <end position="449"/>
    </location>
</feature>
<dbReference type="GO" id="GO:0016020">
    <property type="term" value="C:membrane"/>
    <property type="evidence" value="ECO:0007669"/>
    <property type="project" value="UniProtKB-SubCell"/>
</dbReference>
<evidence type="ECO:0000256" key="6">
    <source>
        <dbReference type="SAM" id="Phobius"/>
    </source>
</evidence>
<dbReference type="EMBL" id="JANAWD010000203">
    <property type="protein sequence ID" value="KAJ3484054.1"/>
    <property type="molecule type" value="Genomic_DNA"/>
</dbReference>
<protein>
    <recommendedName>
        <fullName evidence="9">Magnesium transporter NIPA-domain-containing protein</fullName>
    </recommendedName>
</protein>
<proteinExistence type="predicted"/>
<feature type="region of interest" description="Disordered" evidence="5">
    <location>
        <begin position="323"/>
        <end position="347"/>
    </location>
</feature>
<evidence type="ECO:0008006" key="9">
    <source>
        <dbReference type="Google" id="ProtNLM"/>
    </source>
</evidence>
<feature type="compositionally biased region" description="Basic and acidic residues" evidence="5">
    <location>
        <begin position="703"/>
        <end position="718"/>
    </location>
</feature>
<name>A0AAD5YGI1_9APHY</name>
<keyword evidence="3 6" id="KW-1133">Transmembrane helix</keyword>
<reference evidence="7" key="1">
    <citation type="submission" date="2022-07" db="EMBL/GenBank/DDBJ databases">
        <title>Genome Sequence of Physisporinus lineatus.</title>
        <authorList>
            <person name="Buettner E."/>
        </authorList>
    </citation>
    <scope>NUCLEOTIDE SEQUENCE</scope>
    <source>
        <strain evidence="7">VT162</strain>
    </source>
</reference>